<dbReference type="Pfam" id="PF00335">
    <property type="entry name" value="Tetraspanin"/>
    <property type="match status" value="1"/>
</dbReference>
<evidence type="ECO:0000256" key="6">
    <source>
        <dbReference type="SAM" id="Phobius"/>
    </source>
</evidence>
<comment type="subcellular location">
    <subcellularLocation>
        <location evidence="1">Membrane</location>
        <topology evidence="1">Multi-pass membrane protein</topology>
    </subcellularLocation>
</comment>
<comment type="caution">
    <text evidence="7">The sequence shown here is derived from an EMBL/GenBank/DDBJ whole genome shotgun (WGS) entry which is preliminary data.</text>
</comment>
<evidence type="ECO:0000256" key="1">
    <source>
        <dbReference type="ARBA" id="ARBA00004141"/>
    </source>
</evidence>
<keyword evidence="3 6" id="KW-1133">Transmembrane helix</keyword>
<dbReference type="AlphaFoldDB" id="A0AAD7FXJ3"/>
<feature type="region of interest" description="Disordered" evidence="5">
    <location>
        <begin position="1"/>
        <end position="39"/>
    </location>
</feature>
<evidence type="ECO:0000256" key="2">
    <source>
        <dbReference type="ARBA" id="ARBA00022692"/>
    </source>
</evidence>
<evidence type="ECO:0000313" key="7">
    <source>
        <dbReference type="EMBL" id="KAJ7644569.1"/>
    </source>
</evidence>
<dbReference type="Proteomes" id="UP001221142">
    <property type="component" value="Unassembled WGS sequence"/>
</dbReference>
<keyword evidence="4 6" id="KW-0472">Membrane</keyword>
<feature type="transmembrane region" description="Helical" evidence="6">
    <location>
        <begin position="403"/>
        <end position="425"/>
    </location>
</feature>
<evidence type="ECO:0000256" key="4">
    <source>
        <dbReference type="ARBA" id="ARBA00023136"/>
    </source>
</evidence>
<proteinExistence type="predicted"/>
<keyword evidence="2 6" id="KW-0812">Transmembrane</keyword>
<feature type="transmembrane region" description="Helical" evidence="6">
    <location>
        <begin position="496"/>
        <end position="520"/>
    </location>
</feature>
<feature type="transmembrane region" description="Helical" evidence="6">
    <location>
        <begin position="373"/>
        <end position="396"/>
    </location>
</feature>
<feature type="transmembrane region" description="Helical" evidence="6">
    <location>
        <begin position="332"/>
        <end position="357"/>
    </location>
</feature>
<feature type="compositionally biased region" description="Polar residues" evidence="5">
    <location>
        <begin position="1"/>
        <end position="13"/>
    </location>
</feature>
<dbReference type="InterPro" id="IPR018499">
    <property type="entry name" value="Tetraspanin/Peripherin"/>
</dbReference>
<feature type="compositionally biased region" description="Polar residues" evidence="5">
    <location>
        <begin position="198"/>
        <end position="214"/>
    </location>
</feature>
<feature type="compositionally biased region" description="Acidic residues" evidence="5">
    <location>
        <begin position="28"/>
        <end position="38"/>
    </location>
</feature>
<reference evidence="7" key="1">
    <citation type="submission" date="2023-03" db="EMBL/GenBank/DDBJ databases">
        <title>Massive genome expansion in bonnet fungi (Mycena s.s.) driven by repeated elements and novel gene families across ecological guilds.</title>
        <authorList>
            <consortium name="Lawrence Berkeley National Laboratory"/>
            <person name="Harder C.B."/>
            <person name="Miyauchi S."/>
            <person name="Viragh M."/>
            <person name="Kuo A."/>
            <person name="Thoen E."/>
            <person name="Andreopoulos B."/>
            <person name="Lu D."/>
            <person name="Skrede I."/>
            <person name="Drula E."/>
            <person name="Henrissat B."/>
            <person name="Morin E."/>
            <person name="Kohler A."/>
            <person name="Barry K."/>
            <person name="LaButti K."/>
            <person name="Morin E."/>
            <person name="Salamov A."/>
            <person name="Lipzen A."/>
            <person name="Mereny Z."/>
            <person name="Hegedus B."/>
            <person name="Baldrian P."/>
            <person name="Stursova M."/>
            <person name="Weitz H."/>
            <person name="Taylor A."/>
            <person name="Grigoriev I.V."/>
            <person name="Nagy L.G."/>
            <person name="Martin F."/>
            <person name="Kauserud H."/>
        </authorList>
    </citation>
    <scope>NUCLEOTIDE SEQUENCE</scope>
    <source>
        <strain evidence="7">9284</strain>
    </source>
</reference>
<dbReference type="EMBL" id="JARKIF010000003">
    <property type="protein sequence ID" value="KAJ7644569.1"/>
    <property type="molecule type" value="Genomic_DNA"/>
</dbReference>
<evidence type="ECO:0000256" key="5">
    <source>
        <dbReference type="SAM" id="MobiDB-lite"/>
    </source>
</evidence>
<organism evidence="7 8">
    <name type="scientific">Roridomyces roridus</name>
    <dbReference type="NCBI Taxonomy" id="1738132"/>
    <lineage>
        <taxon>Eukaryota</taxon>
        <taxon>Fungi</taxon>
        <taxon>Dikarya</taxon>
        <taxon>Basidiomycota</taxon>
        <taxon>Agaricomycotina</taxon>
        <taxon>Agaricomycetes</taxon>
        <taxon>Agaricomycetidae</taxon>
        <taxon>Agaricales</taxon>
        <taxon>Marasmiineae</taxon>
        <taxon>Mycenaceae</taxon>
        <taxon>Roridomyces</taxon>
    </lineage>
</organism>
<gene>
    <name evidence="7" type="ORF">FB45DRAFT_898224</name>
</gene>
<sequence>MQYRAPSSLSTNKDGVLRRRSSVYSPQDDADDDREETELLQRRPTVALVRATPSSPRAYTPLPASTFSPFAVPPNTIPLSSSPPRAPAVRGLGLGLIGSPMADAIQHHSETQFSTVPLTPRPDAAEVMSPCSMSTIPSLPTPMAMSEPTLRPDGPHRAASDASTVPPLPTPDFFRAPRFLGLFPRGFSHLSYPGPLFSRSSTPHHPETRATSPCSDDDAEVSPLPTPGLRSLLPRGFGNLSWNHVPHRSPSTRSDSEGSNGSGTSGASSAVSIDSGHHSLIKEIGTTDRFTHKWPRPQLMRTYTADEAREGLLEDGRGPTMDAVEPWTTFKWCLLLSVSTVFVYGSAALVCALMTWFRTWDLADVMYVADNDILILITLAGSILVFTALVGFSGVLLNSRPILAVYAVLLFPAFLSVVAIGYVGYKRTTFALDQKLNLSWSQYYTPLGRLRIQDALHCCGFYSPLHEATPSTRCFPRTVLPGCKGKLYRFERANLVTVWSTVFSLVPLHLLNVLVALLCANHVTERFGRGITPKRYWLTNGDVVADAEKIRRRVTGIARSERRARELPCEMGVSDSVEDTVPFLSYEGSQY</sequence>
<dbReference type="GO" id="GO:0016020">
    <property type="term" value="C:membrane"/>
    <property type="evidence" value="ECO:0007669"/>
    <property type="project" value="UniProtKB-SubCell"/>
</dbReference>
<evidence type="ECO:0000313" key="8">
    <source>
        <dbReference type="Proteomes" id="UP001221142"/>
    </source>
</evidence>
<feature type="region of interest" description="Disordered" evidence="5">
    <location>
        <begin position="198"/>
        <end position="271"/>
    </location>
</feature>
<feature type="region of interest" description="Disordered" evidence="5">
    <location>
        <begin position="142"/>
        <end position="169"/>
    </location>
</feature>
<protein>
    <submittedName>
        <fullName evidence="7">Tetraspanin Tsp2 family</fullName>
    </submittedName>
</protein>
<keyword evidence="8" id="KW-1185">Reference proteome</keyword>
<evidence type="ECO:0000256" key="3">
    <source>
        <dbReference type="ARBA" id="ARBA00022989"/>
    </source>
</evidence>
<name>A0AAD7FXJ3_9AGAR</name>
<accession>A0AAD7FXJ3</accession>